<dbReference type="GO" id="GO:0005524">
    <property type="term" value="F:ATP binding"/>
    <property type="evidence" value="ECO:0007669"/>
    <property type="project" value="UniProtKB-KW"/>
</dbReference>
<dbReference type="RefSeq" id="WP_148593531.1">
    <property type="nucleotide sequence ID" value="NZ_CP042997.1"/>
</dbReference>
<feature type="transmembrane region" description="Helical" evidence="7">
    <location>
        <begin position="461"/>
        <end position="481"/>
    </location>
</feature>
<evidence type="ECO:0000256" key="1">
    <source>
        <dbReference type="ARBA" id="ARBA00012513"/>
    </source>
</evidence>
<keyword evidence="5 9" id="KW-0418">Kinase</keyword>
<sequence length="608" mass="67601">MNRPATAPDLAAEQARAARINDRCERFEAAWRVGERPAIEDELAAAAEGDRRPLLIELLALEVELRRESGEAVDFASYLQRFPGKESAVREALQGAQEVSVALAPGDPQGWKTVNVAESPGFALPPAAGGDRPFRPGEERLGDYVLLEEVARGGMGVVYKARHEGLKRTVALKMILAGAMATPAERARFRREAELAANLDHPNIVPIYEVREHDNVLYFTMRFVGGGNLSRRIANGPRDPAAAARLVGVLARAVQHAHERGFFHCDLKPSNILLDAEGQPQITDFGLARRSTEESSLTATGAVLGTPSYMAPEQASGQRASIGPATDVYGLGAILYELLTGRPPFRTPTVMETIVHVLERDPVPPRELDPAIPRQLETICLKCLEKLPEERYESARELADDLGRFLDGEAVEATGIFHRLRRWTRREPELVSRVGGLAVISALTEFNRHALSPMPDARLHYKIQCTLLAWALSAILFQFLWRRGWRSDGVRRLWSSADIICLTACLLLLGKSESTLLIGYPLLIAASGLWFRVRLVWFTTAMAIVGYLILYTALAIDWSMPLVMWTNDELQYPNIFIAALWLTGYVVVRQVRRILALGRYYEQSQREV</sequence>
<dbReference type="Proteomes" id="UP000324233">
    <property type="component" value="Chromosome"/>
</dbReference>
<dbReference type="OrthoDB" id="6111975at2"/>
<keyword evidence="10" id="KW-1185">Reference proteome</keyword>
<reference evidence="9 10" key="1">
    <citation type="submission" date="2019-08" db="EMBL/GenBank/DDBJ databases">
        <title>Deep-cultivation of Planctomycetes and their phenomic and genomic characterization uncovers novel biology.</title>
        <authorList>
            <person name="Wiegand S."/>
            <person name="Jogler M."/>
            <person name="Boedeker C."/>
            <person name="Pinto D."/>
            <person name="Vollmers J."/>
            <person name="Rivas-Marin E."/>
            <person name="Kohn T."/>
            <person name="Peeters S.H."/>
            <person name="Heuer A."/>
            <person name="Rast P."/>
            <person name="Oberbeckmann S."/>
            <person name="Bunk B."/>
            <person name="Jeske O."/>
            <person name="Meyerdierks A."/>
            <person name="Storesund J.E."/>
            <person name="Kallscheuer N."/>
            <person name="Luecker S."/>
            <person name="Lage O.M."/>
            <person name="Pohl T."/>
            <person name="Merkel B.J."/>
            <person name="Hornburger P."/>
            <person name="Mueller R.-W."/>
            <person name="Bruemmer F."/>
            <person name="Labrenz M."/>
            <person name="Spormann A.M."/>
            <person name="Op den Camp H."/>
            <person name="Overmann J."/>
            <person name="Amann R."/>
            <person name="Jetten M.S.M."/>
            <person name="Mascher T."/>
            <person name="Medema M.H."/>
            <person name="Devos D.P."/>
            <person name="Kaster A.-K."/>
            <person name="Ovreas L."/>
            <person name="Rohde M."/>
            <person name="Galperin M.Y."/>
            <person name="Jogler C."/>
        </authorList>
    </citation>
    <scope>NUCLEOTIDE SEQUENCE [LARGE SCALE GENOMIC DNA]</scope>
    <source>
        <strain evidence="9 10">OJF2</strain>
    </source>
</reference>
<dbReference type="Gene3D" id="3.30.200.20">
    <property type="entry name" value="Phosphorylase Kinase, domain 1"/>
    <property type="match status" value="1"/>
</dbReference>
<dbReference type="Gene3D" id="1.10.510.10">
    <property type="entry name" value="Transferase(Phosphotransferase) domain 1"/>
    <property type="match status" value="1"/>
</dbReference>
<dbReference type="CDD" id="cd14014">
    <property type="entry name" value="STKc_PknB_like"/>
    <property type="match status" value="1"/>
</dbReference>
<evidence type="ECO:0000256" key="7">
    <source>
        <dbReference type="SAM" id="Phobius"/>
    </source>
</evidence>
<feature type="transmembrane region" description="Helical" evidence="7">
    <location>
        <begin position="493"/>
        <end position="510"/>
    </location>
</feature>
<keyword evidence="3 9" id="KW-0808">Transferase</keyword>
<evidence type="ECO:0000256" key="6">
    <source>
        <dbReference type="ARBA" id="ARBA00022840"/>
    </source>
</evidence>
<evidence type="ECO:0000313" key="9">
    <source>
        <dbReference type="EMBL" id="QEH33565.1"/>
    </source>
</evidence>
<organism evidence="9 10">
    <name type="scientific">Aquisphaera giovannonii</name>
    <dbReference type="NCBI Taxonomy" id="406548"/>
    <lineage>
        <taxon>Bacteria</taxon>
        <taxon>Pseudomonadati</taxon>
        <taxon>Planctomycetota</taxon>
        <taxon>Planctomycetia</taxon>
        <taxon>Isosphaerales</taxon>
        <taxon>Isosphaeraceae</taxon>
        <taxon>Aquisphaera</taxon>
    </lineage>
</organism>
<dbReference type="PROSITE" id="PS50011">
    <property type="entry name" value="PROTEIN_KINASE_DOM"/>
    <property type="match status" value="1"/>
</dbReference>
<dbReference type="PANTHER" id="PTHR43289">
    <property type="entry name" value="MITOGEN-ACTIVATED PROTEIN KINASE KINASE KINASE 20-RELATED"/>
    <property type="match status" value="1"/>
</dbReference>
<dbReference type="InterPro" id="IPR008271">
    <property type="entry name" value="Ser/Thr_kinase_AS"/>
</dbReference>
<keyword evidence="6" id="KW-0067">ATP-binding</keyword>
<dbReference type="InterPro" id="IPR000719">
    <property type="entry name" value="Prot_kinase_dom"/>
</dbReference>
<proteinExistence type="predicted"/>
<keyword evidence="7" id="KW-1133">Transmembrane helix</keyword>
<evidence type="ECO:0000259" key="8">
    <source>
        <dbReference type="PROSITE" id="PS50011"/>
    </source>
</evidence>
<dbReference type="PANTHER" id="PTHR43289:SF6">
    <property type="entry name" value="SERINE_THREONINE-PROTEIN KINASE NEKL-3"/>
    <property type="match status" value="1"/>
</dbReference>
<gene>
    <name evidence="9" type="primary">prkC_18</name>
    <name evidence="9" type="ORF">OJF2_20670</name>
</gene>
<evidence type="ECO:0000313" key="10">
    <source>
        <dbReference type="Proteomes" id="UP000324233"/>
    </source>
</evidence>
<feature type="transmembrane region" description="Helical" evidence="7">
    <location>
        <begin position="570"/>
        <end position="588"/>
    </location>
</feature>
<keyword evidence="4" id="KW-0547">Nucleotide-binding</keyword>
<accession>A0A5B9W0T0</accession>
<dbReference type="EC" id="2.7.11.1" evidence="1"/>
<evidence type="ECO:0000256" key="4">
    <source>
        <dbReference type="ARBA" id="ARBA00022741"/>
    </source>
</evidence>
<keyword evidence="7" id="KW-0812">Transmembrane</keyword>
<name>A0A5B9W0T0_9BACT</name>
<feature type="transmembrane region" description="Helical" evidence="7">
    <location>
        <begin position="516"/>
        <end position="533"/>
    </location>
</feature>
<dbReference type="PROSITE" id="PS00108">
    <property type="entry name" value="PROTEIN_KINASE_ST"/>
    <property type="match status" value="1"/>
</dbReference>
<feature type="domain" description="Protein kinase" evidence="8">
    <location>
        <begin position="144"/>
        <end position="406"/>
    </location>
</feature>
<dbReference type="FunFam" id="1.10.510.10:FF:000021">
    <property type="entry name" value="Serine/threonine protein kinase"/>
    <property type="match status" value="1"/>
</dbReference>
<feature type="transmembrane region" description="Helical" evidence="7">
    <location>
        <begin position="540"/>
        <end position="558"/>
    </location>
</feature>
<evidence type="ECO:0000256" key="3">
    <source>
        <dbReference type="ARBA" id="ARBA00022679"/>
    </source>
</evidence>
<protein>
    <recommendedName>
        <fullName evidence="1">non-specific serine/threonine protein kinase</fullName>
        <ecNumber evidence="1">2.7.11.1</ecNumber>
    </recommendedName>
</protein>
<dbReference type="KEGG" id="agv:OJF2_20670"/>
<evidence type="ECO:0000256" key="5">
    <source>
        <dbReference type="ARBA" id="ARBA00022777"/>
    </source>
</evidence>
<keyword evidence="7" id="KW-0472">Membrane</keyword>
<evidence type="ECO:0000256" key="2">
    <source>
        <dbReference type="ARBA" id="ARBA00022527"/>
    </source>
</evidence>
<dbReference type="AlphaFoldDB" id="A0A5B9W0T0"/>
<dbReference type="GO" id="GO:0004674">
    <property type="term" value="F:protein serine/threonine kinase activity"/>
    <property type="evidence" value="ECO:0007669"/>
    <property type="project" value="UniProtKB-KW"/>
</dbReference>
<keyword evidence="2" id="KW-0723">Serine/threonine-protein kinase</keyword>
<dbReference type="SUPFAM" id="SSF56112">
    <property type="entry name" value="Protein kinase-like (PK-like)"/>
    <property type="match status" value="1"/>
</dbReference>
<dbReference type="EMBL" id="CP042997">
    <property type="protein sequence ID" value="QEH33565.1"/>
    <property type="molecule type" value="Genomic_DNA"/>
</dbReference>
<dbReference type="SMART" id="SM00220">
    <property type="entry name" value="S_TKc"/>
    <property type="match status" value="1"/>
</dbReference>
<dbReference type="Pfam" id="PF00069">
    <property type="entry name" value="Pkinase"/>
    <property type="match status" value="1"/>
</dbReference>
<dbReference type="InterPro" id="IPR011009">
    <property type="entry name" value="Kinase-like_dom_sf"/>
</dbReference>